<dbReference type="InterPro" id="IPR029470">
    <property type="entry name" value="PDDEXK_4"/>
</dbReference>
<dbReference type="Proteomes" id="UP000460194">
    <property type="component" value="Unassembled WGS sequence"/>
</dbReference>
<comment type="caution">
    <text evidence="2">The sequence shown here is derived from an EMBL/GenBank/DDBJ whole genome shotgun (WGS) entry which is preliminary data.</text>
</comment>
<name>A0A6B1IKW8_9EURY</name>
<evidence type="ECO:0000313" key="4">
    <source>
        <dbReference type="Proteomes" id="UP000460194"/>
    </source>
</evidence>
<gene>
    <name evidence="2" type="ORF">GLW30_04650</name>
    <name evidence="1" type="ORF">GLW36_08415</name>
</gene>
<dbReference type="AlphaFoldDB" id="A0A6B1IKW8"/>
<organism evidence="2 3">
    <name type="scientific">Halorubrum distributum</name>
    <dbReference type="NCBI Taxonomy" id="29283"/>
    <lineage>
        <taxon>Archaea</taxon>
        <taxon>Methanobacteriati</taxon>
        <taxon>Methanobacteriota</taxon>
        <taxon>Stenosarchaea group</taxon>
        <taxon>Halobacteria</taxon>
        <taxon>Halobacteriales</taxon>
        <taxon>Haloferacaceae</taxon>
        <taxon>Halorubrum</taxon>
        <taxon>Halorubrum distributum group</taxon>
    </lineage>
</organism>
<accession>A0A6B1IKW8</accession>
<protein>
    <recommendedName>
        <fullName evidence="5">PD-(D/E)XK nuclease family protein</fullName>
    </recommendedName>
</protein>
<dbReference type="EMBL" id="WMEO01000011">
    <property type="protein sequence ID" value="MYL16672.1"/>
    <property type="molecule type" value="Genomic_DNA"/>
</dbReference>
<dbReference type="Proteomes" id="UP000452321">
    <property type="component" value="Unassembled WGS sequence"/>
</dbReference>
<evidence type="ECO:0000313" key="1">
    <source>
        <dbReference type="EMBL" id="MYL16672.1"/>
    </source>
</evidence>
<sequence length="415" mass="47471">MGRNRQEGSWQRLLAYFLDPKAPHRFGHAVLEQFLRGLKRREDIDFDFSRFDFEDVRVATEVPVPDGRIDLLLWCGEKWFVLCELKIDAAEGDGQTTKYARTETFQNVEADPTAVAESRRQYLFVTPGGTTPESEAFAAVEWSWIASRLRAVLDADYGSYPARSTGQLDDFVDTIETELTMTEHERNEAAKAELYVDYYDDLAEVTAAFESEWGDLIDGWGRRLAGALDGARLVEDPDGLPSVPESDVMLELSDGEDRRRYWLCRQASGDWSWLFPTDWWRHGERDEPVYRNDGPNTRVGFLHRPAADRDTVLGDRNLTFYLRNAPSGNEDFYPAFAQLFNSDKGIQDALPDRTERRGRKSNVLEATYDIDVEEHGDLFTAYVAALATAVDEHVVSNHELVGRIDDIYRQTRKEL</sequence>
<reference evidence="3 4" key="1">
    <citation type="submission" date="2019-11" db="EMBL/GenBank/DDBJ databases">
        <title>Genome sequences of 17 halophilic strains isolated from different environments.</title>
        <authorList>
            <person name="Furrow R.E."/>
        </authorList>
    </citation>
    <scope>NUCLEOTIDE SEQUENCE [LARGE SCALE GENOMIC DNA]</scope>
    <source>
        <strain evidence="2 3">22502_06_Cabo</strain>
        <strain evidence="1 4">22517_05_Cabo</strain>
    </source>
</reference>
<dbReference type="EMBL" id="WMFC01000004">
    <property type="protein sequence ID" value="MYL67014.1"/>
    <property type="molecule type" value="Genomic_DNA"/>
</dbReference>
<evidence type="ECO:0000313" key="3">
    <source>
        <dbReference type="Proteomes" id="UP000452321"/>
    </source>
</evidence>
<evidence type="ECO:0008006" key="5">
    <source>
        <dbReference type="Google" id="ProtNLM"/>
    </source>
</evidence>
<evidence type="ECO:0000313" key="2">
    <source>
        <dbReference type="EMBL" id="MYL67014.1"/>
    </source>
</evidence>
<proteinExistence type="predicted"/>
<dbReference type="Pfam" id="PF14281">
    <property type="entry name" value="PDDEXK_4"/>
    <property type="match status" value="1"/>
</dbReference>